<reference evidence="3 4" key="1">
    <citation type="submission" date="2016-10" db="EMBL/GenBank/DDBJ databases">
        <authorList>
            <person name="de Groot N.N."/>
        </authorList>
    </citation>
    <scope>NUCLEOTIDE SEQUENCE [LARGE SCALE GENOMIC DNA]</scope>
    <source>
        <strain evidence="3 4">DSM 45610</strain>
    </source>
</reference>
<dbReference type="AlphaFoldDB" id="A0A1H3BW72"/>
<proteinExistence type="predicted"/>
<name>A0A1H3BW72_9BACL</name>
<accession>A0A1H3BW72</accession>
<evidence type="ECO:0000256" key="2">
    <source>
        <dbReference type="SAM" id="SignalP"/>
    </source>
</evidence>
<sequence>MQKLRRVLPFAAAFALVATVSTSAAFASDGNDAVKADKSLPTKHAVKAPSNSTPAKPISKAVAIAKDKNGNVTIKKSDKNPTGTTLKPAKPGSKWTATKNFQLDGKKWTATKDFQLDGKKWTATKDFQLDGKKWTATKDFQLDGKKWTATKDFQLDGKKWTAVKK</sequence>
<dbReference type="EMBL" id="FNNQ01000018">
    <property type="protein sequence ID" value="SDX45429.1"/>
    <property type="molecule type" value="Genomic_DNA"/>
</dbReference>
<evidence type="ECO:0000256" key="1">
    <source>
        <dbReference type="SAM" id="MobiDB-lite"/>
    </source>
</evidence>
<protein>
    <submittedName>
        <fullName evidence="3">Uncharacterized protein</fullName>
    </submittedName>
</protein>
<evidence type="ECO:0000313" key="3">
    <source>
        <dbReference type="EMBL" id="SDX45429.1"/>
    </source>
</evidence>
<feature type="chain" id="PRO_5011759458" evidence="2">
    <location>
        <begin position="28"/>
        <end position="165"/>
    </location>
</feature>
<feature type="signal peptide" evidence="2">
    <location>
        <begin position="1"/>
        <end position="27"/>
    </location>
</feature>
<keyword evidence="2" id="KW-0732">Signal</keyword>
<organism evidence="3 4">
    <name type="scientific">Marininema mesophilum</name>
    <dbReference type="NCBI Taxonomy" id="1048340"/>
    <lineage>
        <taxon>Bacteria</taxon>
        <taxon>Bacillati</taxon>
        <taxon>Bacillota</taxon>
        <taxon>Bacilli</taxon>
        <taxon>Bacillales</taxon>
        <taxon>Thermoactinomycetaceae</taxon>
        <taxon>Marininema</taxon>
    </lineage>
</organism>
<evidence type="ECO:0000313" key="4">
    <source>
        <dbReference type="Proteomes" id="UP000198534"/>
    </source>
</evidence>
<dbReference type="Proteomes" id="UP000198534">
    <property type="component" value="Unassembled WGS sequence"/>
</dbReference>
<feature type="region of interest" description="Disordered" evidence="1">
    <location>
        <begin position="72"/>
        <end position="96"/>
    </location>
</feature>
<gene>
    <name evidence="3" type="ORF">SAMN05444487_11834</name>
</gene>
<keyword evidence="4" id="KW-1185">Reference proteome</keyword>
<dbReference type="RefSeq" id="WP_091742616.1">
    <property type="nucleotide sequence ID" value="NZ_FNNQ01000018.1"/>
</dbReference>